<dbReference type="Proteomes" id="UP001324115">
    <property type="component" value="Unassembled WGS sequence"/>
</dbReference>
<feature type="binding site" evidence="9">
    <location>
        <begin position="67"/>
        <end position="68"/>
    </location>
    <ligand>
        <name>FAD</name>
        <dbReference type="ChEBI" id="CHEBI:57692"/>
    </ligand>
</feature>
<dbReference type="EMBL" id="JAXUIC010000746">
    <property type="protein sequence ID" value="KAK4538910.1"/>
    <property type="molecule type" value="Genomic_DNA"/>
</dbReference>
<accession>A0AAN7I578</accession>
<dbReference type="PRINTS" id="PR00757">
    <property type="entry name" value="AMINEOXDASEF"/>
</dbReference>
<evidence type="ECO:0000313" key="12">
    <source>
        <dbReference type="EMBL" id="KAK4538910.1"/>
    </source>
</evidence>
<dbReference type="Gene3D" id="3.90.660.10">
    <property type="match status" value="1"/>
</dbReference>
<feature type="compositionally biased region" description="Acidic residues" evidence="10">
    <location>
        <begin position="19"/>
        <end position="30"/>
    </location>
</feature>
<keyword evidence="8" id="KW-0560">Oxidoreductase</keyword>
<evidence type="ECO:0000256" key="6">
    <source>
        <dbReference type="ARBA" id="ARBA00022630"/>
    </source>
</evidence>
<evidence type="ECO:0000256" key="3">
    <source>
        <dbReference type="ARBA" id="ARBA00004723"/>
    </source>
</evidence>
<dbReference type="AlphaFoldDB" id="A0AAN7I578"/>
<proteinExistence type="inferred from homology"/>
<dbReference type="GO" id="GO:0005737">
    <property type="term" value="C:cytoplasm"/>
    <property type="evidence" value="ECO:0007669"/>
    <property type="project" value="UniProtKB-SubCell"/>
</dbReference>
<evidence type="ECO:0000259" key="11">
    <source>
        <dbReference type="Pfam" id="PF01593"/>
    </source>
</evidence>
<dbReference type="InterPro" id="IPR036188">
    <property type="entry name" value="FAD/NAD-bd_sf"/>
</dbReference>
<reference evidence="12 13" key="1">
    <citation type="journal article" date="2023" name="G3 (Bethesda)">
        <title>A haplotype-resolved chromosome-scale genome for Quercus rubra L. provides insights into the genetics of adaptive traits for red oak species.</title>
        <authorList>
            <person name="Kapoor B."/>
            <person name="Jenkins J."/>
            <person name="Schmutz J."/>
            <person name="Zhebentyayeva T."/>
            <person name="Kuelheim C."/>
            <person name="Coggeshall M."/>
            <person name="Heim C."/>
            <person name="Lasky J.R."/>
            <person name="Leites L."/>
            <person name="Islam-Faridi N."/>
            <person name="Romero-Severson J."/>
            <person name="DeLeo V.L."/>
            <person name="Lucas S.M."/>
            <person name="Lazic D."/>
            <person name="Gailing O."/>
            <person name="Carlson J."/>
            <person name="Staton M."/>
        </authorList>
    </citation>
    <scope>NUCLEOTIDE SEQUENCE [LARGE SCALE GENOMIC DNA]</scope>
    <source>
        <strain evidence="12">Pseudo-F2</strain>
    </source>
</reference>
<keyword evidence="5" id="KW-0963">Cytoplasm</keyword>
<dbReference type="InterPro" id="IPR002937">
    <property type="entry name" value="Amino_oxidase"/>
</dbReference>
<dbReference type="SUPFAM" id="SSF54373">
    <property type="entry name" value="FAD-linked reductases, C-terminal domain"/>
    <property type="match status" value="1"/>
</dbReference>
<keyword evidence="7" id="KW-0274">FAD</keyword>
<dbReference type="GO" id="GO:0006598">
    <property type="term" value="P:polyamine catabolic process"/>
    <property type="evidence" value="ECO:0007669"/>
    <property type="project" value="UniProtKB-ARBA"/>
</dbReference>
<dbReference type="InterPro" id="IPR001613">
    <property type="entry name" value="Flavin_amine_oxidase"/>
</dbReference>
<feature type="region of interest" description="Disordered" evidence="10">
    <location>
        <begin position="1"/>
        <end position="31"/>
    </location>
</feature>
<comment type="cofactor">
    <cofactor evidence="1">
        <name>FAD</name>
        <dbReference type="ChEBI" id="CHEBI:57692"/>
    </cofactor>
</comment>
<evidence type="ECO:0000313" key="13">
    <source>
        <dbReference type="Proteomes" id="UP001324115"/>
    </source>
</evidence>
<evidence type="ECO:0000256" key="7">
    <source>
        <dbReference type="ARBA" id="ARBA00022827"/>
    </source>
</evidence>
<organism evidence="12 13">
    <name type="scientific">Quercus rubra</name>
    <name type="common">Northern red oak</name>
    <name type="synonym">Quercus borealis</name>
    <dbReference type="NCBI Taxonomy" id="3512"/>
    <lineage>
        <taxon>Eukaryota</taxon>
        <taxon>Viridiplantae</taxon>
        <taxon>Streptophyta</taxon>
        <taxon>Embryophyta</taxon>
        <taxon>Tracheophyta</taxon>
        <taxon>Spermatophyta</taxon>
        <taxon>Magnoliopsida</taxon>
        <taxon>eudicotyledons</taxon>
        <taxon>Gunneridae</taxon>
        <taxon>Pentapetalae</taxon>
        <taxon>rosids</taxon>
        <taxon>fabids</taxon>
        <taxon>Fagales</taxon>
        <taxon>Fagaceae</taxon>
        <taxon>Quercus</taxon>
    </lineage>
</organism>
<dbReference type="PANTHER" id="PTHR10742">
    <property type="entry name" value="FLAVIN MONOAMINE OXIDASE"/>
    <property type="match status" value="1"/>
</dbReference>
<evidence type="ECO:0000256" key="10">
    <source>
        <dbReference type="SAM" id="MobiDB-lite"/>
    </source>
</evidence>
<dbReference type="PANTHER" id="PTHR10742:SF405">
    <property type="entry name" value="PEROXISOMAL N(1)-ACETYL-SPERMINE_SPERMIDINE OXIDASE"/>
    <property type="match status" value="1"/>
</dbReference>
<protein>
    <recommendedName>
        <fullName evidence="11">Amine oxidase domain-containing protein</fullName>
    </recommendedName>
</protein>
<keyword evidence="13" id="KW-1185">Reference proteome</keyword>
<evidence type="ECO:0000256" key="1">
    <source>
        <dbReference type="ARBA" id="ARBA00001974"/>
    </source>
</evidence>
<dbReference type="InterPro" id="IPR050281">
    <property type="entry name" value="Flavin_monoamine_oxidase"/>
</dbReference>
<gene>
    <name evidence="12" type="ORF">RGQ29_032201</name>
</gene>
<comment type="caution">
    <text evidence="12">The sequence shown here is derived from an EMBL/GenBank/DDBJ whole genome shotgun (WGS) entry which is preliminary data.</text>
</comment>
<comment type="pathway">
    <text evidence="3">Amine and polyamine degradation; spermine degradation.</text>
</comment>
<comment type="similarity">
    <text evidence="4">Belongs to the flavin monoamine oxidase family.</text>
</comment>
<dbReference type="Pfam" id="PF01593">
    <property type="entry name" value="Amino_oxidase"/>
    <property type="match status" value="1"/>
</dbReference>
<evidence type="ECO:0000256" key="8">
    <source>
        <dbReference type="ARBA" id="ARBA00023002"/>
    </source>
</evidence>
<comment type="subcellular location">
    <subcellularLocation>
        <location evidence="2">Cytoplasm</location>
    </subcellularLocation>
</comment>
<evidence type="ECO:0000256" key="9">
    <source>
        <dbReference type="PIRSR" id="PIRSR601613-1"/>
    </source>
</evidence>
<evidence type="ECO:0000256" key="5">
    <source>
        <dbReference type="ARBA" id="ARBA00022490"/>
    </source>
</evidence>
<evidence type="ECO:0000256" key="2">
    <source>
        <dbReference type="ARBA" id="ARBA00004496"/>
    </source>
</evidence>
<feature type="binding site" evidence="9">
    <location>
        <position position="262"/>
    </location>
    <ligand>
        <name>FAD</name>
        <dbReference type="ChEBI" id="CHEBI:57692"/>
    </ligand>
</feature>
<dbReference type="GO" id="GO:0046592">
    <property type="term" value="F:polyamine oxidase activity"/>
    <property type="evidence" value="ECO:0007669"/>
    <property type="project" value="TreeGrafter"/>
</dbReference>
<dbReference type="SUPFAM" id="SSF51905">
    <property type="entry name" value="FAD/NAD(P)-binding domain"/>
    <property type="match status" value="1"/>
</dbReference>
<sequence length="504" mass="55972">MDQESRCCLPVKEQPAESKEEEEDDDDDNDSSCGCNAWDVIVVGAGIAGLAAAERLCSRGFRVLVLEAQQRVGGRIWTQWTDKNTSPIEFGAQWIHGQENNPLFDVCTKLDMIASEESDEADELKGEFRMQSGSLISNTTVDHVLNLLLTIRDECANSTPAQFDACNASSVDAFLRESFSEAIRCQNDHDPGLMWAIFEWFLTFEKIDNACPDLRHLSTRAYTDWKICEPYSLVSFRNGYNSITDWLAHRLPPGFLMLNQMVTRIKLTESGATVCINDKNLTADHVIVTVSLGVLKANLISFDPELPEQHQSLIQALGFGTINKIFIRFERRFWDASSPFSLKLVWTGRVPGLPDWVYDVSSFDAVRGRDDMLMAWVGGHGAVAVESESEKQVGEVCRKVISMFTGIQDVPEAVRVICTKWSSNQFVGGSYSHPTTASASLGIGMSEEHLFSPVVGRSPQSDPSSMPARQPRPLILFAGEHTARHFYSSAHGAFASGNQPRSWT</sequence>
<dbReference type="Gene3D" id="3.50.50.60">
    <property type="entry name" value="FAD/NAD(P)-binding domain"/>
    <property type="match status" value="1"/>
</dbReference>
<name>A0AAN7I578_QUERU</name>
<evidence type="ECO:0000256" key="4">
    <source>
        <dbReference type="ARBA" id="ARBA00005995"/>
    </source>
</evidence>
<keyword evidence="6" id="KW-0285">Flavoprotein</keyword>
<feature type="domain" description="Amine oxidase" evidence="11">
    <location>
        <begin position="47"/>
        <end position="498"/>
    </location>
</feature>